<dbReference type="Pfam" id="PF02625">
    <property type="entry name" value="XdhC_CoxI"/>
    <property type="match status" value="1"/>
</dbReference>
<dbReference type="Proteomes" id="UP001169027">
    <property type="component" value="Unassembled WGS sequence"/>
</dbReference>
<evidence type="ECO:0000313" key="3">
    <source>
        <dbReference type="EMBL" id="MDO1536263.1"/>
    </source>
</evidence>
<dbReference type="Gene3D" id="3.40.50.720">
    <property type="entry name" value="NAD(P)-binding Rossmann-like Domain"/>
    <property type="match status" value="1"/>
</dbReference>
<dbReference type="RefSeq" id="WP_301814260.1">
    <property type="nucleotide sequence ID" value="NZ_JAUJZH010000026.1"/>
</dbReference>
<dbReference type="InterPro" id="IPR003777">
    <property type="entry name" value="XdhC_CoxI"/>
</dbReference>
<feature type="domain" description="XdhC Rossmann" evidence="2">
    <location>
        <begin position="201"/>
        <end position="342"/>
    </location>
</feature>
<protein>
    <submittedName>
        <fullName evidence="3">XdhC family protein</fullName>
    </submittedName>
</protein>
<proteinExistence type="predicted"/>
<dbReference type="InterPro" id="IPR052698">
    <property type="entry name" value="MoCofactor_Util/Proc"/>
</dbReference>
<comment type="caution">
    <text evidence="3">The sequence shown here is derived from an EMBL/GenBank/DDBJ whole genome shotgun (WGS) entry which is preliminary data.</text>
</comment>
<accession>A0ABT8SBH0</accession>
<evidence type="ECO:0000259" key="1">
    <source>
        <dbReference type="Pfam" id="PF02625"/>
    </source>
</evidence>
<keyword evidence="4" id="KW-1185">Reference proteome</keyword>
<dbReference type="Pfam" id="PF13478">
    <property type="entry name" value="XdhC_C"/>
    <property type="match status" value="1"/>
</dbReference>
<dbReference type="EMBL" id="JAUKVY010000026">
    <property type="protein sequence ID" value="MDO1536263.1"/>
    <property type="molecule type" value="Genomic_DNA"/>
</dbReference>
<reference evidence="3" key="1">
    <citation type="submission" date="2023-06" db="EMBL/GenBank/DDBJ databases">
        <authorList>
            <person name="Jiang Y."/>
            <person name="Liu Q."/>
        </authorList>
    </citation>
    <scope>NUCLEOTIDE SEQUENCE</scope>
    <source>
        <strain evidence="3">CGMCC 1.12090</strain>
    </source>
</reference>
<dbReference type="PANTHER" id="PTHR30388:SF4">
    <property type="entry name" value="MOLYBDENUM COFACTOR INSERTION CHAPERONE PAOD"/>
    <property type="match status" value="1"/>
</dbReference>
<feature type="domain" description="XdhC- CoxI" evidence="1">
    <location>
        <begin position="28"/>
        <end position="88"/>
    </location>
</feature>
<evidence type="ECO:0000259" key="2">
    <source>
        <dbReference type="Pfam" id="PF13478"/>
    </source>
</evidence>
<dbReference type="InterPro" id="IPR027051">
    <property type="entry name" value="XdhC_Rossmann_dom"/>
</dbReference>
<evidence type="ECO:0000313" key="4">
    <source>
        <dbReference type="Proteomes" id="UP001169027"/>
    </source>
</evidence>
<gene>
    <name evidence="3" type="ORF">Q2T77_28645</name>
</gene>
<dbReference type="PANTHER" id="PTHR30388">
    <property type="entry name" value="ALDEHYDE OXIDOREDUCTASE MOLYBDENUM COFACTOR ASSEMBLY PROTEIN"/>
    <property type="match status" value="1"/>
</dbReference>
<organism evidence="3 4">
    <name type="scientific">Variovorax ginsengisoli</name>
    <dbReference type="NCBI Taxonomy" id="363844"/>
    <lineage>
        <taxon>Bacteria</taxon>
        <taxon>Pseudomonadati</taxon>
        <taxon>Pseudomonadota</taxon>
        <taxon>Betaproteobacteria</taxon>
        <taxon>Burkholderiales</taxon>
        <taxon>Comamonadaceae</taxon>
        <taxon>Variovorax</taxon>
    </lineage>
</organism>
<sequence>MPDEDPTAASPGSADTAPAAILRQALAWKDAAADVVLATIVRAWPTAPMRAGSQMAVRGDGVRFGSLFGPPVDARVAQAALDVLDRGADPALGVAVDEATASTAGLACGGALEIRLEAITEGDAGHAGPLRAALRAIEDQEGVVLCTRLSDGLHACLPASGAATHAWAAEARDRARADDTGIASVDGDEVLFQVFNAPLRLFVVGAVRVARALLDAAKLVGFGVTIIDPRPGHMQAMPFPGAGQVVDDAARALRDAHLDERSAVVFLSHAPEIDDPGLAEAIGSRAFYVGALGSRRTHAARLARLAERGHPPELTARIHGPAGLRIGAVGPAEIAASIVAEIVAVLRRGDGGLA</sequence>
<name>A0ABT8SBH0_9BURK</name>